<feature type="compositionally biased region" description="Polar residues" evidence="1">
    <location>
        <begin position="10"/>
        <end position="22"/>
    </location>
</feature>
<comment type="caution">
    <text evidence="2">The sequence shown here is derived from an EMBL/GenBank/DDBJ whole genome shotgun (WGS) entry which is preliminary data.</text>
</comment>
<dbReference type="GeneID" id="93588835"/>
<dbReference type="OrthoDB" id="5375069at2759"/>
<organism evidence="2 3">
    <name type="scientific">Arthrobotrys flagrans</name>
    <name type="common">Nematode-trapping fungus</name>
    <name type="synonym">Trichothecium flagrans</name>
    <dbReference type="NCBI Taxonomy" id="97331"/>
    <lineage>
        <taxon>Eukaryota</taxon>
        <taxon>Fungi</taxon>
        <taxon>Dikarya</taxon>
        <taxon>Ascomycota</taxon>
        <taxon>Pezizomycotina</taxon>
        <taxon>Orbiliomycetes</taxon>
        <taxon>Orbiliales</taxon>
        <taxon>Orbiliaceae</taxon>
        <taxon>Arthrobotrys</taxon>
    </lineage>
</organism>
<sequence length="172" mass="16858">MTLSVDRPCRQSNKPNNFAQLLSNGSGGSGGSSPTSASPPSGTSDPAVSACLPLDSALVACSVTALPALTAPNVANCLCGENIENGLRACSNYLATAEPAVASGLSPLNGGYCDAYATGTSSPTPTQRGGEDAATTGATSTSDSATSLGAASTLQPLGASFFSIFGILAMLF</sequence>
<feature type="compositionally biased region" description="Low complexity" evidence="1">
    <location>
        <begin position="132"/>
        <end position="145"/>
    </location>
</feature>
<feature type="region of interest" description="Disordered" evidence="1">
    <location>
        <begin position="120"/>
        <end position="145"/>
    </location>
</feature>
<dbReference type="VEuPathDB" id="FungiDB:DFL_006524"/>
<dbReference type="RefSeq" id="XP_067490345.1">
    <property type="nucleotide sequence ID" value="XM_067635968.1"/>
</dbReference>
<proteinExistence type="predicted"/>
<protein>
    <submittedName>
        <fullName evidence="2">Uncharacterized protein</fullName>
    </submittedName>
</protein>
<feature type="region of interest" description="Disordered" evidence="1">
    <location>
        <begin position="1"/>
        <end position="46"/>
    </location>
</feature>
<dbReference type="EMBL" id="SAEB01000007">
    <property type="protein sequence ID" value="RVD84801.1"/>
    <property type="molecule type" value="Genomic_DNA"/>
</dbReference>
<name>A0A437A0L1_ARTFL</name>
<accession>A0A437A0L1</accession>
<evidence type="ECO:0000256" key="1">
    <source>
        <dbReference type="SAM" id="MobiDB-lite"/>
    </source>
</evidence>
<reference evidence="2 3" key="1">
    <citation type="submission" date="2019-01" db="EMBL/GenBank/DDBJ databases">
        <title>Intercellular communication is required for trap formation in the nematode-trapping fungus Duddingtonia flagrans.</title>
        <authorList>
            <person name="Youssar L."/>
            <person name="Wernet V."/>
            <person name="Hensel N."/>
            <person name="Hildebrandt H.-G."/>
            <person name="Fischer R."/>
        </authorList>
    </citation>
    <scope>NUCLEOTIDE SEQUENCE [LARGE SCALE GENOMIC DNA]</scope>
    <source>
        <strain evidence="2 3">CBS H-5679</strain>
    </source>
</reference>
<feature type="compositionally biased region" description="Low complexity" evidence="1">
    <location>
        <begin position="32"/>
        <end position="44"/>
    </location>
</feature>
<dbReference type="Proteomes" id="UP000283090">
    <property type="component" value="Unassembled WGS sequence"/>
</dbReference>
<dbReference type="AlphaFoldDB" id="A0A437A0L1"/>
<keyword evidence="3" id="KW-1185">Reference proteome</keyword>
<evidence type="ECO:0000313" key="2">
    <source>
        <dbReference type="EMBL" id="RVD84801.1"/>
    </source>
</evidence>
<gene>
    <name evidence="2" type="ORF">DFL_006524</name>
</gene>
<evidence type="ECO:0000313" key="3">
    <source>
        <dbReference type="Proteomes" id="UP000283090"/>
    </source>
</evidence>